<dbReference type="Proteomes" id="UP000004994">
    <property type="component" value="Chromosome 1"/>
</dbReference>
<dbReference type="InParanoid" id="A0A3Q7ERW1"/>
<evidence type="ECO:0000313" key="1">
    <source>
        <dbReference type="EnsemblPlants" id="Solyc01g107230.2.1.1"/>
    </source>
</evidence>
<dbReference type="Gramene" id="Solyc01g107230.2.1">
    <property type="protein sequence ID" value="Solyc01g107230.2.1.1"/>
    <property type="gene ID" value="Solyc01g107230.2"/>
</dbReference>
<protein>
    <submittedName>
        <fullName evidence="1">Uncharacterized protein</fullName>
    </submittedName>
</protein>
<evidence type="ECO:0000313" key="2">
    <source>
        <dbReference type="Proteomes" id="UP000004994"/>
    </source>
</evidence>
<sequence>MVSVILQKFCSTTLTCYSDENDSKVMPPARLLARRIYELLAEKTLYVLGIDHAIETFCWLAT</sequence>
<reference evidence="1" key="1">
    <citation type="journal article" date="2012" name="Nature">
        <title>The tomato genome sequence provides insights into fleshy fruit evolution.</title>
        <authorList>
            <consortium name="Tomato Genome Consortium"/>
        </authorList>
    </citation>
    <scope>NUCLEOTIDE SEQUENCE [LARGE SCALE GENOMIC DNA]</scope>
    <source>
        <strain evidence="1">cv. Heinz 1706</strain>
    </source>
</reference>
<dbReference type="EnsemblPlants" id="Solyc01g107230.2.1">
    <property type="protein sequence ID" value="Solyc01g107230.2.1.1"/>
    <property type="gene ID" value="Solyc01g107230.2"/>
</dbReference>
<reference evidence="1" key="2">
    <citation type="submission" date="2019-01" db="UniProtKB">
        <authorList>
            <consortium name="EnsemblPlants"/>
        </authorList>
    </citation>
    <scope>IDENTIFICATION</scope>
    <source>
        <strain evidence="1">cv. Heinz 1706</strain>
    </source>
</reference>
<dbReference type="AlphaFoldDB" id="A0A3Q7ERW1"/>
<accession>A0A3Q7ERW1</accession>
<dbReference type="PaxDb" id="4081-Solyc01g107230.2.1"/>
<organism evidence="1">
    <name type="scientific">Solanum lycopersicum</name>
    <name type="common">Tomato</name>
    <name type="synonym">Lycopersicon esculentum</name>
    <dbReference type="NCBI Taxonomy" id="4081"/>
    <lineage>
        <taxon>Eukaryota</taxon>
        <taxon>Viridiplantae</taxon>
        <taxon>Streptophyta</taxon>
        <taxon>Embryophyta</taxon>
        <taxon>Tracheophyta</taxon>
        <taxon>Spermatophyta</taxon>
        <taxon>Magnoliopsida</taxon>
        <taxon>eudicotyledons</taxon>
        <taxon>Gunneridae</taxon>
        <taxon>Pentapetalae</taxon>
        <taxon>asterids</taxon>
        <taxon>lamiids</taxon>
        <taxon>Solanales</taxon>
        <taxon>Solanaceae</taxon>
        <taxon>Solanoideae</taxon>
        <taxon>Solaneae</taxon>
        <taxon>Solanum</taxon>
        <taxon>Solanum subgen. Lycopersicon</taxon>
    </lineage>
</organism>
<proteinExistence type="predicted"/>
<name>A0A3Q7ERW1_SOLLC</name>
<keyword evidence="2" id="KW-1185">Reference proteome</keyword>